<comment type="caution">
    <text evidence="2">The sequence shown here is derived from an EMBL/GenBank/DDBJ whole genome shotgun (WGS) entry which is preliminary data.</text>
</comment>
<name>A0AAD6LZ93_9ROSI</name>
<organism evidence="2 3">
    <name type="scientific">Populus alba x Populus x berolinensis</name>
    <dbReference type="NCBI Taxonomy" id="444605"/>
    <lineage>
        <taxon>Eukaryota</taxon>
        <taxon>Viridiplantae</taxon>
        <taxon>Streptophyta</taxon>
        <taxon>Embryophyta</taxon>
        <taxon>Tracheophyta</taxon>
        <taxon>Spermatophyta</taxon>
        <taxon>Magnoliopsida</taxon>
        <taxon>eudicotyledons</taxon>
        <taxon>Gunneridae</taxon>
        <taxon>Pentapetalae</taxon>
        <taxon>rosids</taxon>
        <taxon>fabids</taxon>
        <taxon>Malpighiales</taxon>
        <taxon>Salicaceae</taxon>
        <taxon>Saliceae</taxon>
        <taxon>Populus</taxon>
    </lineage>
</organism>
<keyword evidence="3" id="KW-1185">Reference proteome</keyword>
<protein>
    <submittedName>
        <fullName evidence="2">Uncharacterized protein</fullName>
    </submittedName>
</protein>
<dbReference type="EMBL" id="JAQIZT010000013">
    <property type="protein sequence ID" value="KAJ6976046.1"/>
    <property type="molecule type" value="Genomic_DNA"/>
</dbReference>
<feature type="compositionally biased region" description="Basic and acidic residues" evidence="1">
    <location>
        <begin position="63"/>
        <end position="75"/>
    </location>
</feature>
<gene>
    <name evidence="2" type="ORF">NC653_031774</name>
</gene>
<sequence>MRQRSGGTGVFPATAQQAVGKRIIREEPNWCNSLYPLAGKRLQNAIYALYTRKKIKQGNKNKINYDSRKWLDQSRSKHSNSVLDKKKKSNADNDSETLDDQPKKRKRIRLDP</sequence>
<evidence type="ECO:0000256" key="1">
    <source>
        <dbReference type="SAM" id="MobiDB-lite"/>
    </source>
</evidence>
<evidence type="ECO:0000313" key="2">
    <source>
        <dbReference type="EMBL" id="KAJ6976046.1"/>
    </source>
</evidence>
<feature type="region of interest" description="Disordered" evidence="1">
    <location>
        <begin position="58"/>
        <end position="112"/>
    </location>
</feature>
<reference evidence="2" key="1">
    <citation type="journal article" date="2023" name="Mol. Ecol. Resour.">
        <title>Chromosome-level genome assembly of a triploid poplar Populus alba 'Berolinensis'.</title>
        <authorList>
            <person name="Chen S."/>
            <person name="Yu Y."/>
            <person name="Wang X."/>
            <person name="Wang S."/>
            <person name="Zhang T."/>
            <person name="Zhou Y."/>
            <person name="He R."/>
            <person name="Meng N."/>
            <person name="Wang Y."/>
            <person name="Liu W."/>
            <person name="Liu Z."/>
            <person name="Liu J."/>
            <person name="Guo Q."/>
            <person name="Huang H."/>
            <person name="Sederoff R.R."/>
            <person name="Wang G."/>
            <person name="Qu G."/>
            <person name="Chen S."/>
        </authorList>
    </citation>
    <scope>NUCLEOTIDE SEQUENCE</scope>
    <source>
        <strain evidence="2">SC-2020</strain>
    </source>
</reference>
<accession>A0AAD6LZ93</accession>
<evidence type="ECO:0000313" key="3">
    <source>
        <dbReference type="Proteomes" id="UP001164929"/>
    </source>
</evidence>
<feature type="compositionally biased region" description="Basic residues" evidence="1">
    <location>
        <begin position="103"/>
        <end position="112"/>
    </location>
</feature>
<dbReference type="Proteomes" id="UP001164929">
    <property type="component" value="Chromosome 13"/>
</dbReference>
<proteinExistence type="predicted"/>
<dbReference type="AlphaFoldDB" id="A0AAD6LZ93"/>